<dbReference type="EMBL" id="JACDUI010000002">
    <property type="protein sequence ID" value="MBA2840984.1"/>
    <property type="molecule type" value="Genomic_DNA"/>
</dbReference>
<proteinExistence type="predicted"/>
<dbReference type="InterPro" id="IPR048911">
    <property type="entry name" value="Bflower"/>
</dbReference>
<dbReference type="RefSeq" id="WP_181488860.1">
    <property type="nucleotide sequence ID" value="NZ_JACDUI010000002.1"/>
</dbReference>
<name>A0A7J9NJ86_METMI</name>
<protein>
    <recommendedName>
        <fullName evidence="1">4-fold beta flower domain-containing protein</fullName>
    </recommendedName>
</protein>
<reference evidence="2 3" key="1">
    <citation type="submission" date="2020-07" db="EMBL/GenBank/DDBJ databases">
        <title>Genomic Encyclopedia of Type Strains, Phase IV (KMG-V): Genome sequencing to study the core and pangenomes of soil and plant-associated prokaryotes.</title>
        <authorList>
            <person name="Whitman W."/>
        </authorList>
    </citation>
    <scope>NUCLEOTIDE SEQUENCE [LARGE SCALE GENOMIC DNA]</scope>
    <source>
        <strain evidence="2 3">A4</strain>
    </source>
</reference>
<feature type="domain" description="4-fold beta flower" evidence="1">
    <location>
        <begin position="5"/>
        <end position="114"/>
    </location>
</feature>
<gene>
    <name evidence="2" type="ORF">HNP87_001516</name>
</gene>
<organism evidence="2 3">
    <name type="scientific">Methanococcus maripaludis</name>
    <name type="common">Methanococcus deltae</name>
    <dbReference type="NCBI Taxonomy" id="39152"/>
    <lineage>
        <taxon>Archaea</taxon>
        <taxon>Methanobacteriati</taxon>
        <taxon>Methanobacteriota</taxon>
        <taxon>Methanomada group</taxon>
        <taxon>Methanococci</taxon>
        <taxon>Methanococcales</taxon>
        <taxon>Methanococcaceae</taxon>
        <taxon>Methanococcus</taxon>
    </lineage>
</organism>
<evidence type="ECO:0000313" key="3">
    <source>
        <dbReference type="Proteomes" id="UP000563838"/>
    </source>
</evidence>
<evidence type="ECO:0000259" key="1">
    <source>
        <dbReference type="Pfam" id="PF21784"/>
    </source>
</evidence>
<dbReference type="Proteomes" id="UP000563838">
    <property type="component" value="Unassembled WGS sequence"/>
</dbReference>
<comment type="caution">
    <text evidence="2">The sequence shown here is derived from an EMBL/GenBank/DDBJ whole genome shotgun (WGS) entry which is preliminary data.</text>
</comment>
<dbReference type="AlphaFoldDB" id="A0A7J9NJ86"/>
<evidence type="ECO:0000313" key="2">
    <source>
        <dbReference type="EMBL" id="MBA2840984.1"/>
    </source>
</evidence>
<accession>A0A7J9NJ86</accession>
<sequence length="119" mass="13588">MVIKLVDSEGNFYAYIDNESDNTIYLYSGEALAYLEDNDIYGFNGKHLGWFENGVVWDHDGCKVGFSNEKTPSCKLEPVKGLKELKPLKAFKEFRPFKPLKSYSFSEISLSKFLIDGIK</sequence>
<dbReference type="Pfam" id="PF21784">
    <property type="entry name" value="Bflower"/>
    <property type="match status" value="1"/>
</dbReference>